<dbReference type="EMBL" id="JAETWB010000009">
    <property type="protein sequence ID" value="MBL6079969.1"/>
    <property type="molecule type" value="Genomic_DNA"/>
</dbReference>
<name>A0ABS1U5K3_9PROT</name>
<reference evidence="1 2" key="1">
    <citation type="submission" date="2021-01" db="EMBL/GenBank/DDBJ databases">
        <title>Belnapia mucosa sp. nov. and Belnapia arida sp. nov., isolated from the Tabernas Desert (Almeria, Spain).</title>
        <authorList>
            <person name="Molina-Menor E."/>
            <person name="Vidal-Verdu A."/>
            <person name="Calonge A."/>
            <person name="Satari L."/>
            <person name="Pereto J."/>
            <person name="Porcar M."/>
        </authorList>
    </citation>
    <scope>NUCLEOTIDE SEQUENCE [LARGE SCALE GENOMIC DNA]</scope>
    <source>
        <strain evidence="1 2">T18</strain>
    </source>
</reference>
<protein>
    <submittedName>
        <fullName evidence="1">Uncharacterized protein</fullName>
    </submittedName>
</protein>
<dbReference type="RefSeq" id="WP_202833202.1">
    <property type="nucleotide sequence ID" value="NZ_JAETWB010000009.1"/>
</dbReference>
<accession>A0ABS1U5K3</accession>
<proteinExistence type="predicted"/>
<keyword evidence="2" id="KW-1185">Reference proteome</keyword>
<sequence length="74" mass="7886">MLVVEDEPLVAMEMAHRRSPSSAARWSARLEEALHLATAEAGRGTPFIWAAGNSELEAALRHVVAAAGHRRAAG</sequence>
<evidence type="ECO:0000313" key="2">
    <source>
        <dbReference type="Proteomes" id="UP000660885"/>
    </source>
</evidence>
<evidence type="ECO:0000313" key="1">
    <source>
        <dbReference type="EMBL" id="MBL6079969.1"/>
    </source>
</evidence>
<comment type="caution">
    <text evidence="1">The sequence shown here is derived from an EMBL/GenBank/DDBJ whole genome shotgun (WGS) entry which is preliminary data.</text>
</comment>
<gene>
    <name evidence="1" type="ORF">JMJ56_18265</name>
</gene>
<organism evidence="1 2">
    <name type="scientific">Belnapia arida</name>
    <dbReference type="NCBI Taxonomy" id="2804533"/>
    <lineage>
        <taxon>Bacteria</taxon>
        <taxon>Pseudomonadati</taxon>
        <taxon>Pseudomonadota</taxon>
        <taxon>Alphaproteobacteria</taxon>
        <taxon>Acetobacterales</taxon>
        <taxon>Roseomonadaceae</taxon>
        <taxon>Belnapia</taxon>
    </lineage>
</organism>
<dbReference type="Proteomes" id="UP000660885">
    <property type="component" value="Unassembled WGS sequence"/>
</dbReference>